<feature type="region of interest" description="Disordered" evidence="5">
    <location>
        <begin position="284"/>
        <end position="377"/>
    </location>
</feature>
<name>A0A516NXV5_9NOCA</name>
<comment type="similarity">
    <text evidence="2">Belongs to the EspG family.</text>
</comment>
<evidence type="ECO:0000256" key="2">
    <source>
        <dbReference type="ARBA" id="ARBA00006411"/>
    </source>
</evidence>
<proteinExistence type="inferred from homology"/>
<dbReference type="KEGG" id="nod:FOH10_24070"/>
<evidence type="ECO:0000256" key="4">
    <source>
        <dbReference type="ARBA" id="ARBA00023186"/>
    </source>
</evidence>
<accession>A0A516NXV5</accession>
<evidence type="ECO:0000256" key="3">
    <source>
        <dbReference type="ARBA" id="ARBA00022490"/>
    </source>
</evidence>
<protein>
    <recommendedName>
        <fullName evidence="8">ESX secretion-associated protein EspG</fullName>
    </recommendedName>
</protein>
<sequence length="645" mass="68930">MDGGSAAGDVPRVHQPHGLGHRRAVARCGWRGGGGVGAQLHAKYVDAVGEHAPDGRQSRVYVGVAGGDPGQHAAGRGEPGRNHRTRRAGDDGRRCGQYDDLQLGYDRGGPHSAVSAEHVSDLRLRIAVVDASAAHLARTPGGGGGDRHSDAVERVRRIGRHRGGGCWWRGSCGGRCRSRAARCRGQRAACRADVDAQSAVPRRRGSTAGRAGAVCHHAARCHRATRGRHLRPIGRQRTAIRPAGAHRRSGRAVGHTWSGAGGPLARLGATHRCRGEGAFRQFDGWSGRGWRGSAPGARSGAVGPAVPARHPAGGHSRSVHPRGDADGRDSGYPGRGGCARGRREQGWERAQAAGPSGGRPSCRGGPRGAAHRLPAGAGRMTPDWTFDDLEFVALWSEHDEDELPHPFVFTSRIPLHDDYVRALARTRERLRHSVSPEVRDVLRMVARPEIRIAVRAADARIPKDPASSIRLLGILGNGQAYLLRQLPGETVDHSAGFTITACDPAGLADAVVAALPEAPPGRRPRLVLDVLSDGLDYSHERYRALEMYEDTELEIARRFVATAPSRVGWVEVAQGVSGFGPRGRVSRLPRWRELPGDGRYVIVPGPPTVARSADARVFADMVGAEIAEVAAAVMDERRSLARRPS</sequence>
<gene>
    <name evidence="6" type="ORF">FOH10_24070</name>
</gene>
<dbReference type="InterPro" id="IPR025734">
    <property type="entry name" value="EspG"/>
</dbReference>
<comment type="subcellular location">
    <subcellularLocation>
        <location evidence="1">Cytoplasm</location>
    </subcellularLocation>
</comment>
<organism evidence="6 7">
    <name type="scientific">Nocardia otitidiscaviarum</name>
    <dbReference type="NCBI Taxonomy" id="1823"/>
    <lineage>
        <taxon>Bacteria</taxon>
        <taxon>Bacillati</taxon>
        <taxon>Actinomycetota</taxon>
        <taxon>Actinomycetes</taxon>
        <taxon>Mycobacteriales</taxon>
        <taxon>Nocardiaceae</taxon>
        <taxon>Nocardia</taxon>
    </lineage>
</organism>
<dbReference type="Pfam" id="PF14011">
    <property type="entry name" value="ESX-1_EspG"/>
    <property type="match status" value="1"/>
</dbReference>
<reference evidence="6 7" key="1">
    <citation type="submission" date="2019-07" db="EMBL/GenBank/DDBJ databases">
        <title>Complete Genome Sequence and Methylome Analysis of Nocardia otitidis-caviarum NEB252.</title>
        <authorList>
            <person name="Fomenkov A."/>
            <person name="Anton B.P."/>
            <person name="Vincze T."/>
            <person name="Roberts R.J."/>
        </authorList>
    </citation>
    <scope>NUCLEOTIDE SEQUENCE [LARGE SCALE GENOMIC DNA]</scope>
    <source>
        <strain evidence="6 7">NEB252</strain>
    </source>
</reference>
<keyword evidence="3" id="KW-0963">Cytoplasm</keyword>
<keyword evidence="4" id="KW-0143">Chaperone</keyword>
<feature type="region of interest" description="Disordered" evidence="5">
    <location>
        <begin position="1"/>
        <end position="21"/>
    </location>
</feature>
<evidence type="ECO:0000256" key="5">
    <source>
        <dbReference type="SAM" id="MobiDB-lite"/>
    </source>
</evidence>
<evidence type="ECO:0000256" key="1">
    <source>
        <dbReference type="ARBA" id="ARBA00004496"/>
    </source>
</evidence>
<dbReference type="Proteomes" id="UP000317039">
    <property type="component" value="Chromosome"/>
</dbReference>
<feature type="region of interest" description="Disordered" evidence="5">
    <location>
        <begin position="60"/>
        <end position="95"/>
    </location>
</feature>
<evidence type="ECO:0000313" key="7">
    <source>
        <dbReference type="Proteomes" id="UP000317039"/>
    </source>
</evidence>
<feature type="region of interest" description="Disordered" evidence="5">
    <location>
        <begin position="231"/>
        <end position="263"/>
    </location>
</feature>
<evidence type="ECO:0008006" key="8">
    <source>
        <dbReference type="Google" id="ProtNLM"/>
    </source>
</evidence>
<dbReference type="AlphaFoldDB" id="A0A516NXV5"/>
<dbReference type="EMBL" id="CP041695">
    <property type="protein sequence ID" value="QDP83730.1"/>
    <property type="molecule type" value="Genomic_DNA"/>
</dbReference>
<evidence type="ECO:0000313" key="6">
    <source>
        <dbReference type="EMBL" id="QDP83730.1"/>
    </source>
</evidence>